<feature type="chain" id="PRO_5043382665" description="CWH43-like N-terminal domain-containing protein" evidence="8">
    <location>
        <begin position="21"/>
        <end position="263"/>
    </location>
</feature>
<evidence type="ECO:0000256" key="1">
    <source>
        <dbReference type="ARBA" id="ARBA00004127"/>
    </source>
</evidence>
<keyword evidence="8" id="KW-0732">Signal</keyword>
<evidence type="ECO:0000256" key="7">
    <source>
        <dbReference type="SAM" id="Phobius"/>
    </source>
</evidence>
<organism evidence="10 11">
    <name type="scientific">Calicophoron daubneyi</name>
    <name type="common">Rumen fluke</name>
    <name type="synonym">Paramphistomum daubneyi</name>
    <dbReference type="NCBI Taxonomy" id="300641"/>
    <lineage>
        <taxon>Eukaryota</taxon>
        <taxon>Metazoa</taxon>
        <taxon>Spiralia</taxon>
        <taxon>Lophotrochozoa</taxon>
        <taxon>Platyhelminthes</taxon>
        <taxon>Trematoda</taxon>
        <taxon>Digenea</taxon>
        <taxon>Plagiorchiida</taxon>
        <taxon>Pronocephalata</taxon>
        <taxon>Paramphistomoidea</taxon>
        <taxon>Paramphistomidae</taxon>
        <taxon>Calicophoron</taxon>
    </lineage>
</organism>
<protein>
    <recommendedName>
        <fullName evidence="9">CWH43-like N-terminal domain-containing protein</fullName>
    </recommendedName>
</protein>
<feature type="transmembrane region" description="Helical" evidence="7">
    <location>
        <begin position="95"/>
        <end position="113"/>
    </location>
</feature>
<feature type="domain" description="CWH43-like N-terminal" evidence="9">
    <location>
        <begin position="7"/>
        <end position="227"/>
    </location>
</feature>
<feature type="signal peptide" evidence="8">
    <location>
        <begin position="1"/>
        <end position="20"/>
    </location>
</feature>
<evidence type="ECO:0000256" key="3">
    <source>
        <dbReference type="ARBA" id="ARBA00022692"/>
    </source>
</evidence>
<sequence length="263" mass="29327">MVWFHLHHLPVAICVTLVLAFGISYAISAGMGQVCEVFPFISDTGTFPPASCVFGQLLNIGACLAAVTMYVWYTQQLDQYENAGNPRWHTTYAKVSLGFGLISALGISLVGNFQETSQFVMHIIGAEFTFVLGTVYSLLIGHATRVHLNSPKWLKITRISLSIVALVCCVFMIVVPAVVGGELVSPLDPKKPCKELGLHRKLCVTFEWLLAFSFFAFLLTMSYELRDYKLEPIKVKPRPRRNRQQTVNEEDDLESDTSEESEA</sequence>
<dbReference type="PANTHER" id="PTHR21324">
    <property type="entry name" value="FASTING-INDUCIBLE INTEGRAL MEMBRANE PROTEIN TM6P1-RELATED"/>
    <property type="match status" value="1"/>
</dbReference>
<dbReference type="InterPro" id="IPR019402">
    <property type="entry name" value="CWH43_N"/>
</dbReference>
<evidence type="ECO:0000256" key="2">
    <source>
        <dbReference type="ARBA" id="ARBA00006565"/>
    </source>
</evidence>
<comment type="caution">
    <text evidence="10">The sequence shown here is derived from an EMBL/GenBank/DDBJ whole genome shotgun (WGS) entry which is preliminary data.</text>
</comment>
<dbReference type="InterPro" id="IPR050911">
    <property type="entry name" value="DRAM/TMEM150_Autophagy_Mod"/>
</dbReference>
<evidence type="ECO:0000313" key="10">
    <source>
        <dbReference type="EMBL" id="CAL5134352.1"/>
    </source>
</evidence>
<evidence type="ECO:0000256" key="5">
    <source>
        <dbReference type="ARBA" id="ARBA00023136"/>
    </source>
</evidence>
<dbReference type="Pfam" id="PF10277">
    <property type="entry name" value="Frag1"/>
    <property type="match status" value="1"/>
</dbReference>
<evidence type="ECO:0000259" key="9">
    <source>
        <dbReference type="Pfam" id="PF10277"/>
    </source>
</evidence>
<feature type="transmembrane region" description="Helical" evidence="7">
    <location>
        <begin position="56"/>
        <end position="74"/>
    </location>
</feature>
<dbReference type="GO" id="GO:0012505">
    <property type="term" value="C:endomembrane system"/>
    <property type="evidence" value="ECO:0007669"/>
    <property type="project" value="UniProtKB-SubCell"/>
</dbReference>
<accession>A0AAV2TA33</accession>
<evidence type="ECO:0000256" key="8">
    <source>
        <dbReference type="SAM" id="SignalP"/>
    </source>
</evidence>
<keyword evidence="5 7" id="KW-0472">Membrane</keyword>
<comment type="subcellular location">
    <subcellularLocation>
        <location evidence="1">Endomembrane system</location>
        <topology evidence="1">Multi-pass membrane protein</topology>
    </subcellularLocation>
</comment>
<feature type="transmembrane region" description="Helical" evidence="7">
    <location>
        <begin position="199"/>
        <end position="219"/>
    </location>
</feature>
<reference evidence="10" key="1">
    <citation type="submission" date="2024-06" db="EMBL/GenBank/DDBJ databases">
        <authorList>
            <person name="Liu X."/>
            <person name="Lenzi L."/>
            <person name="Haldenby T S."/>
            <person name="Uol C."/>
        </authorList>
    </citation>
    <scope>NUCLEOTIDE SEQUENCE</scope>
</reference>
<keyword evidence="4 7" id="KW-1133">Transmembrane helix</keyword>
<keyword evidence="3 7" id="KW-0812">Transmembrane</keyword>
<feature type="transmembrane region" description="Helical" evidence="7">
    <location>
        <begin position="159"/>
        <end position="179"/>
    </location>
</feature>
<evidence type="ECO:0000256" key="6">
    <source>
        <dbReference type="SAM" id="MobiDB-lite"/>
    </source>
</evidence>
<name>A0AAV2TA33_CALDB</name>
<evidence type="ECO:0000313" key="11">
    <source>
        <dbReference type="Proteomes" id="UP001497525"/>
    </source>
</evidence>
<feature type="compositionally biased region" description="Acidic residues" evidence="6">
    <location>
        <begin position="248"/>
        <end position="263"/>
    </location>
</feature>
<dbReference type="Proteomes" id="UP001497525">
    <property type="component" value="Unassembled WGS sequence"/>
</dbReference>
<proteinExistence type="inferred from homology"/>
<dbReference type="EMBL" id="CAXLJL010000190">
    <property type="protein sequence ID" value="CAL5134352.1"/>
    <property type="molecule type" value="Genomic_DNA"/>
</dbReference>
<gene>
    <name evidence="10" type="ORF">CDAUBV1_LOCUS7554</name>
</gene>
<dbReference type="PANTHER" id="PTHR21324:SF2">
    <property type="entry name" value="EG:22E5.9 PROTEIN"/>
    <property type="match status" value="1"/>
</dbReference>
<evidence type="ECO:0000256" key="4">
    <source>
        <dbReference type="ARBA" id="ARBA00022989"/>
    </source>
</evidence>
<comment type="similarity">
    <text evidence="2">Belongs to the DRAM/TMEM150 family.</text>
</comment>
<feature type="transmembrane region" description="Helical" evidence="7">
    <location>
        <begin position="119"/>
        <end position="139"/>
    </location>
</feature>
<feature type="region of interest" description="Disordered" evidence="6">
    <location>
        <begin position="238"/>
        <end position="263"/>
    </location>
</feature>
<dbReference type="AlphaFoldDB" id="A0AAV2TA33"/>